<dbReference type="AlphaFoldDB" id="A0A9P5XKX8"/>
<dbReference type="FunFam" id="3.40.50.300:FF:000008">
    <property type="entry name" value="ATP-dependent RNA helicase RhlB"/>
    <property type="match status" value="1"/>
</dbReference>
<dbReference type="CDD" id="cd17966">
    <property type="entry name" value="DEADc_DDX5_DDX17"/>
    <property type="match status" value="1"/>
</dbReference>
<comment type="subcellular location">
    <subcellularLocation>
        <location evidence="1">Nucleus</location>
    </subcellularLocation>
</comment>
<dbReference type="NCBIfam" id="TIGR00231">
    <property type="entry name" value="small_GTP"/>
    <property type="match status" value="1"/>
</dbReference>
<dbReference type="GO" id="GO:0003724">
    <property type="term" value="F:RNA helicase activity"/>
    <property type="evidence" value="ECO:0007669"/>
    <property type="project" value="UniProtKB-EC"/>
</dbReference>
<dbReference type="PRINTS" id="PR00449">
    <property type="entry name" value="RASTRNSFRMNG"/>
</dbReference>
<dbReference type="CDD" id="cd00876">
    <property type="entry name" value="Ras"/>
    <property type="match status" value="1"/>
</dbReference>
<dbReference type="OrthoDB" id="196131at2759"/>
<dbReference type="FunFam" id="3.40.50.300:FF:000079">
    <property type="entry name" value="probable ATP-dependent RNA helicase DDX17"/>
    <property type="match status" value="1"/>
</dbReference>
<proteinExistence type="inferred from homology"/>
<evidence type="ECO:0000256" key="1">
    <source>
        <dbReference type="ARBA" id="ARBA00004123"/>
    </source>
</evidence>
<dbReference type="Proteomes" id="UP000807342">
    <property type="component" value="Unassembled WGS sequence"/>
</dbReference>
<dbReference type="SMART" id="SM00175">
    <property type="entry name" value="RAB"/>
    <property type="match status" value="1"/>
</dbReference>
<evidence type="ECO:0000256" key="6">
    <source>
        <dbReference type="ARBA" id="ARBA00022840"/>
    </source>
</evidence>
<dbReference type="InterPro" id="IPR000629">
    <property type="entry name" value="RNA-helicase_DEAD-box_CS"/>
</dbReference>
<dbReference type="Pfam" id="PF00271">
    <property type="entry name" value="Helicase_C"/>
    <property type="match status" value="1"/>
</dbReference>
<dbReference type="FunFam" id="3.40.50.300:FF:001423">
    <property type="entry name" value="Ras family GTPase"/>
    <property type="match status" value="1"/>
</dbReference>
<evidence type="ECO:0000313" key="15">
    <source>
        <dbReference type="Proteomes" id="UP000807342"/>
    </source>
</evidence>
<dbReference type="InterPro" id="IPR011545">
    <property type="entry name" value="DEAD/DEAH_box_helicase_dom"/>
</dbReference>
<feature type="domain" description="Helicase ATP-binding" evidence="11">
    <location>
        <begin position="303"/>
        <end position="478"/>
    </location>
</feature>
<keyword evidence="4 10" id="KW-0378">Hydrolase</keyword>
<evidence type="ECO:0000256" key="7">
    <source>
        <dbReference type="ARBA" id="ARBA00023242"/>
    </source>
</evidence>
<feature type="short sequence motif" description="Q motif" evidence="9">
    <location>
        <begin position="272"/>
        <end position="300"/>
    </location>
</feature>
<dbReference type="PROSITE" id="PS51421">
    <property type="entry name" value="RAS"/>
    <property type="match status" value="1"/>
</dbReference>
<dbReference type="Pfam" id="PF00270">
    <property type="entry name" value="DEAD"/>
    <property type="match status" value="1"/>
</dbReference>
<dbReference type="EMBL" id="MU151072">
    <property type="protein sequence ID" value="KAF9452322.1"/>
    <property type="molecule type" value="Genomic_DNA"/>
</dbReference>
<name>A0A9P5XKX8_9AGAR</name>
<reference evidence="14" key="1">
    <citation type="submission" date="2020-11" db="EMBL/GenBank/DDBJ databases">
        <authorList>
            <consortium name="DOE Joint Genome Institute"/>
            <person name="Ahrendt S."/>
            <person name="Riley R."/>
            <person name="Andreopoulos W."/>
            <person name="Labutti K."/>
            <person name="Pangilinan J."/>
            <person name="Ruiz-Duenas F.J."/>
            <person name="Barrasa J.M."/>
            <person name="Sanchez-Garcia M."/>
            <person name="Camarero S."/>
            <person name="Miyauchi S."/>
            <person name="Serrano A."/>
            <person name="Linde D."/>
            <person name="Babiker R."/>
            <person name="Drula E."/>
            <person name="Ayuso-Fernandez I."/>
            <person name="Pacheco R."/>
            <person name="Padilla G."/>
            <person name="Ferreira P."/>
            <person name="Barriuso J."/>
            <person name="Kellner H."/>
            <person name="Castanera R."/>
            <person name="Alfaro M."/>
            <person name="Ramirez L."/>
            <person name="Pisabarro A.G."/>
            <person name="Kuo A."/>
            <person name="Tritt A."/>
            <person name="Lipzen A."/>
            <person name="He G."/>
            <person name="Yan M."/>
            <person name="Ng V."/>
            <person name="Cullen D."/>
            <person name="Martin F."/>
            <person name="Rosso M.-N."/>
            <person name="Henrissat B."/>
            <person name="Hibbett D."/>
            <person name="Martinez A.T."/>
            <person name="Grigoriev I.V."/>
        </authorList>
    </citation>
    <scope>NUCLEOTIDE SEQUENCE</scope>
    <source>
        <strain evidence="14">MF-IS2</strain>
    </source>
</reference>
<dbReference type="Gene3D" id="3.40.50.300">
    <property type="entry name" value="P-loop containing nucleotide triphosphate hydrolases"/>
    <property type="match status" value="3"/>
</dbReference>
<keyword evidence="3 10" id="KW-0547">Nucleotide-binding</keyword>
<accession>A0A9P5XKX8</accession>
<keyword evidence="6 10" id="KW-0067">ATP-binding</keyword>
<dbReference type="PROSITE" id="PS00039">
    <property type="entry name" value="DEAD_ATP_HELICASE"/>
    <property type="match status" value="1"/>
</dbReference>
<evidence type="ECO:0000256" key="3">
    <source>
        <dbReference type="ARBA" id="ARBA00022741"/>
    </source>
</evidence>
<dbReference type="GO" id="GO:0005525">
    <property type="term" value="F:GTP binding"/>
    <property type="evidence" value="ECO:0007669"/>
    <property type="project" value="InterPro"/>
</dbReference>
<evidence type="ECO:0000259" key="11">
    <source>
        <dbReference type="PROSITE" id="PS51192"/>
    </source>
</evidence>
<evidence type="ECO:0000313" key="14">
    <source>
        <dbReference type="EMBL" id="KAF9452322.1"/>
    </source>
</evidence>
<dbReference type="SMART" id="SM00174">
    <property type="entry name" value="RHO"/>
    <property type="match status" value="1"/>
</dbReference>
<dbReference type="SMART" id="SM00490">
    <property type="entry name" value="HELICc"/>
    <property type="match status" value="1"/>
</dbReference>
<evidence type="ECO:0000256" key="2">
    <source>
        <dbReference type="ARBA" id="ARBA00012552"/>
    </source>
</evidence>
<dbReference type="PROSITE" id="PS51192">
    <property type="entry name" value="HELICASE_ATP_BIND_1"/>
    <property type="match status" value="1"/>
</dbReference>
<keyword evidence="15" id="KW-1185">Reference proteome</keyword>
<keyword evidence="7" id="KW-0539">Nucleus</keyword>
<dbReference type="SMART" id="SM00487">
    <property type="entry name" value="DEXDc"/>
    <property type="match status" value="1"/>
</dbReference>
<dbReference type="InterPro" id="IPR014001">
    <property type="entry name" value="Helicase_ATP-bd"/>
</dbReference>
<evidence type="ECO:0000256" key="4">
    <source>
        <dbReference type="ARBA" id="ARBA00022801"/>
    </source>
</evidence>
<evidence type="ECO:0000259" key="12">
    <source>
        <dbReference type="PROSITE" id="PS51194"/>
    </source>
</evidence>
<evidence type="ECO:0000259" key="13">
    <source>
        <dbReference type="PROSITE" id="PS51195"/>
    </source>
</evidence>
<dbReference type="EC" id="3.6.4.13" evidence="2"/>
<dbReference type="PROSITE" id="PS51195">
    <property type="entry name" value="Q_MOTIF"/>
    <property type="match status" value="1"/>
</dbReference>
<evidence type="ECO:0000256" key="9">
    <source>
        <dbReference type="PROSITE-ProRule" id="PRU00552"/>
    </source>
</evidence>
<feature type="domain" description="DEAD-box RNA helicase Q" evidence="13">
    <location>
        <begin position="272"/>
        <end position="300"/>
    </location>
</feature>
<comment type="similarity">
    <text evidence="10">Belongs to the DEAD box helicase family.</text>
</comment>
<dbReference type="PANTHER" id="PTHR47958">
    <property type="entry name" value="ATP-DEPENDENT RNA HELICASE DBP3"/>
    <property type="match status" value="1"/>
</dbReference>
<comment type="caution">
    <text evidence="14">The sequence shown here is derived from an EMBL/GenBank/DDBJ whole genome shotgun (WGS) entry which is preliminary data.</text>
</comment>
<dbReference type="InterPro" id="IPR001806">
    <property type="entry name" value="Small_GTPase"/>
</dbReference>
<dbReference type="Pfam" id="PF00071">
    <property type="entry name" value="Ras"/>
    <property type="match status" value="1"/>
</dbReference>
<sequence length="705" mass="78141">MQQFNVVVLGAGGVGKSALTVRFIRDEFIENYDPTIEEEYRRSLMVDGEQTSLEVLDTSGAEQFTSLHEVYIKSGRGFILVFSLTQETSLKEVDYLRKQIYRIKGNDSTVPIVVAGTKLDLVNEREVQRNTIQALASRWDLPFYETSAKRNWHVNDVFEDLIRQMRKRYPQPSPKRKNRHCVIINGYHGNGYGGGGYGGGYGGGWGGHEDKMSNLGGGLRAVDWATTRLEKFEKNFYAEDKRVSARSDREIEEFRRSKEIRVQGRNVPRPITLFEEAGFPQYLMTSIRAQGFSSPTPIQCQAWPMALSGRDVVAIAQTGSGKTISFALPAMLHINAQALLAPGDGPIALILAPTRELAVQIQQECTKFGSNSRIRNTAIYGGAPKGPQIRDLQRGVEIVIATPGRLIDMLETGKTNLKRITYLVLDEADRMLDMGFEPQIRKIIGQIRPDRQTLMFSATWPKDVQKLANDFLKDTIQVNIGSMDLTANHNIQQIVEVCSDFEKRSKLIKHLDQISSENAKVLIFVGTKRIADDITKYLRTDGWPALAIHGDKEQRERDWVLGEFKAGRSPILIATDVASRGLDVKDVGYVINYDFPNNCEDYIHRIGRTGRAGMKGTSYTYFTTENAKAARELINILREAKAVVPPQLEEMAAFSGGGNNRSRYGGGGRGRGGGRYGGGGGGGGGYGGNYHGGHDSNGGRGGGRW</sequence>
<dbReference type="InterPro" id="IPR005225">
    <property type="entry name" value="Small_GTP-bd"/>
</dbReference>
<dbReference type="GO" id="GO:0003676">
    <property type="term" value="F:nucleic acid binding"/>
    <property type="evidence" value="ECO:0007669"/>
    <property type="project" value="InterPro"/>
</dbReference>
<feature type="domain" description="Helicase C-terminal" evidence="12">
    <location>
        <begin position="506"/>
        <end position="652"/>
    </location>
</feature>
<evidence type="ECO:0000256" key="10">
    <source>
        <dbReference type="RuleBase" id="RU000492"/>
    </source>
</evidence>
<evidence type="ECO:0000256" key="8">
    <source>
        <dbReference type="ARBA" id="ARBA00069755"/>
    </source>
</evidence>
<gene>
    <name evidence="14" type="ORF">P691DRAFT_772317</name>
</gene>
<dbReference type="InterPro" id="IPR014014">
    <property type="entry name" value="RNA_helicase_DEAD_Q_motif"/>
</dbReference>
<dbReference type="GO" id="GO:0003924">
    <property type="term" value="F:GTPase activity"/>
    <property type="evidence" value="ECO:0007669"/>
    <property type="project" value="InterPro"/>
</dbReference>
<dbReference type="PROSITE" id="PS51419">
    <property type="entry name" value="RAB"/>
    <property type="match status" value="1"/>
</dbReference>
<dbReference type="CDD" id="cd18787">
    <property type="entry name" value="SF2_C_DEAD"/>
    <property type="match status" value="1"/>
</dbReference>
<dbReference type="SMART" id="SM00176">
    <property type="entry name" value="RAN"/>
    <property type="match status" value="1"/>
</dbReference>
<dbReference type="GO" id="GO:0005524">
    <property type="term" value="F:ATP binding"/>
    <property type="evidence" value="ECO:0007669"/>
    <property type="project" value="UniProtKB-KW"/>
</dbReference>
<keyword evidence="5 10" id="KW-0347">Helicase</keyword>
<dbReference type="PROSITE" id="PS51420">
    <property type="entry name" value="RHO"/>
    <property type="match status" value="1"/>
</dbReference>
<organism evidence="14 15">
    <name type="scientific">Macrolepiota fuliginosa MF-IS2</name>
    <dbReference type="NCBI Taxonomy" id="1400762"/>
    <lineage>
        <taxon>Eukaryota</taxon>
        <taxon>Fungi</taxon>
        <taxon>Dikarya</taxon>
        <taxon>Basidiomycota</taxon>
        <taxon>Agaricomycotina</taxon>
        <taxon>Agaricomycetes</taxon>
        <taxon>Agaricomycetidae</taxon>
        <taxon>Agaricales</taxon>
        <taxon>Agaricineae</taxon>
        <taxon>Agaricaceae</taxon>
        <taxon>Macrolepiota</taxon>
    </lineage>
</organism>
<protein>
    <recommendedName>
        <fullName evidence="8">ATP-dependent RNA helicase DBP2-A</fullName>
        <ecNumber evidence="2">3.6.4.13</ecNumber>
    </recommendedName>
</protein>
<dbReference type="PROSITE" id="PS51194">
    <property type="entry name" value="HELICASE_CTER"/>
    <property type="match status" value="1"/>
</dbReference>
<dbReference type="SUPFAM" id="SSF52540">
    <property type="entry name" value="P-loop containing nucleoside triphosphate hydrolases"/>
    <property type="match status" value="2"/>
</dbReference>
<dbReference type="InterPro" id="IPR001650">
    <property type="entry name" value="Helicase_C-like"/>
</dbReference>
<dbReference type="SMART" id="SM00173">
    <property type="entry name" value="RAS"/>
    <property type="match status" value="1"/>
</dbReference>
<dbReference type="InterPro" id="IPR027417">
    <property type="entry name" value="P-loop_NTPase"/>
</dbReference>
<dbReference type="GO" id="GO:0005634">
    <property type="term" value="C:nucleus"/>
    <property type="evidence" value="ECO:0007669"/>
    <property type="project" value="UniProtKB-SubCell"/>
</dbReference>
<evidence type="ECO:0000256" key="5">
    <source>
        <dbReference type="ARBA" id="ARBA00022806"/>
    </source>
</evidence>